<dbReference type="AlphaFoldDB" id="A0A915U0P1"/>
<gene>
    <name evidence="1" type="ORF">GF1_16900</name>
</gene>
<evidence type="ECO:0000313" key="1">
    <source>
        <dbReference type="EMBL" id="BCO09314.1"/>
    </source>
</evidence>
<dbReference type="Proteomes" id="UP001063350">
    <property type="component" value="Chromosome"/>
</dbReference>
<proteinExistence type="predicted"/>
<accession>A0A915U0P1</accession>
<protein>
    <submittedName>
        <fullName evidence="1">Uncharacterized protein</fullName>
    </submittedName>
</protein>
<sequence>MDEIINEFTKKYRLTRGEVMGEIEKTFSSMLSRWHRKNVVVFFGEDSLMAQAYYNSDGIIRQIPIELTTMRGWNTLKRILNTNLAKAACLKEVARYKKCEKEMRWGEIIGRNTDGSLRVEIEIEDGNPIIATCPGNRIGLHERDRLRVGQRRAFNIRRVEPVLLNKTPRIKVVVDRVSKNLVKNLLEDQLVGVDVKIRCEKRYVGRKSFVVSNRFLPRKAILAAKQEFGEHIQVSVVNSLANRKKANSGKKTDVSIWP</sequence>
<organism evidence="1 2">
    <name type="scientific">Desulfolithobacter dissulfuricans</name>
    <dbReference type="NCBI Taxonomy" id="2795293"/>
    <lineage>
        <taxon>Bacteria</taxon>
        <taxon>Pseudomonadati</taxon>
        <taxon>Thermodesulfobacteriota</taxon>
        <taxon>Desulfobulbia</taxon>
        <taxon>Desulfobulbales</taxon>
        <taxon>Desulfobulbaceae</taxon>
        <taxon>Desulfolithobacter</taxon>
    </lineage>
</organism>
<name>A0A915U0P1_9BACT</name>
<evidence type="ECO:0000313" key="2">
    <source>
        <dbReference type="Proteomes" id="UP001063350"/>
    </source>
</evidence>
<dbReference type="KEGG" id="ddu:GF1_16900"/>
<reference evidence="1" key="1">
    <citation type="submission" date="2020-12" db="EMBL/GenBank/DDBJ databases">
        <title>Desulfobium dissulfuricans gen. nov., sp. nov., a novel mesophilic, sulfate-reducing bacterium isolated from a deep-sea hydrothermal vent.</title>
        <authorList>
            <person name="Hashimoto Y."/>
            <person name="Tame A."/>
            <person name="Sawayama S."/>
            <person name="Miyazaki J."/>
            <person name="Takai K."/>
            <person name="Nakagawa S."/>
        </authorList>
    </citation>
    <scope>NUCLEOTIDE SEQUENCE</scope>
    <source>
        <strain evidence="1">GF1</strain>
    </source>
</reference>
<keyword evidence="2" id="KW-1185">Reference proteome</keyword>
<dbReference type="EMBL" id="AP024233">
    <property type="protein sequence ID" value="BCO09314.1"/>
    <property type="molecule type" value="Genomic_DNA"/>
</dbReference>